<evidence type="ECO:0000259" key="18">
    <source>
        <dbReference type="PROSITE" id="PS50835"/>
    </source>
</evidence>
<dbReference type="Proteomes" id="UP001519460">
    <property type="component" value="Unassembled WGS sequence"/>
</dbReference>
<dbReference type="PANTHER" id="PTHR45113">
    <property type="entry name" value="JUNCTIONAL ADHESION MOLECULE A"/>
    <property type="match status" value="1"/>
</dbReference>
<evidence type="ECO:0000256" key="13">
    <source>
        <dbReference type="ARBA" id="ARBA00023180"/>
    </source>
</evidence>
<evidence type="ECO:0000256" key="3">
    <source>
        <dbReference type="ARBA" id="ARBA00022427"/>
    </source>
</evidence>
<accession>A0ABD0M3P8</accession>
<keyword evidence="14" id="KW-0393">Immunoglobulin domain</keyword>
<dbReference type="AlphaFoldDB" id="A0ABD0M3P8"/>
<dbReference type="PANTHER" id="PTHR45113:SF1">
    <property type="entry name" value="JUNCTIONAL ADHESION MOLECULE A"/>
    <property type="match status" value="1"/>
</dbReference>
<feature type="transmembrane region" description="Helical" evidence="16">
    <location>
        <begin position="324"/>
        <end position="347"/>
    </location>
</feature>
<keyword evidence="5" id="KW-0597">Phosphoprotein</keyword>
<evidence type="ECO:0000256" key="15">
    <source>
        <dbReference type="SAM" id="MobiDB-lite"/>
    </source>
</evidence>
<evidence type="ECO:0000256" key="10">
    <source>
        <dbReference type="ARBA" id="ARBA00022989"/>
    </source>
</evidence>
<reference evidence="19 20" key="1">
    <citation type="journal article" date="2023" name="Sci. Data">
        <title>Genome assembly of the Korean intertidal mud-creeper Batillaria attramentaria.</title>
        <authorList>
            <person name="Patra A.K."/>
            <person name="Ho P.T."/>
            <person name="Jun S."/>
            <person name="Lee S.J."/>
            <person name="Kim Y."/>
            <person name="Won Y.J."/>
        </authorList>
    </citation>
    <scope>NUCLEOTIDE SEQUENCE [LARGE SCALE GENOMIC DNA]</scope>
    <source>
        <strain evidence="19">Wonlab-2016</strain>
    </source>
</reference>
<evidence type="ECO:0000313" key="20">
    <source>
        <dbReference type="Proteomes" id="UP001519460"/>
    </source>
</evidence>
<evidence type="ECO:0000313" key="19">
    <source>
        <dbReference type="EMBL" id="KAK7505827.1"/>
    </source>
</evidence>
<gene>
    <name evidence="19" type="ORF">BaRGS_00003098</name>
</gene>
<dbReference type="PROSITE" id="PS50835">
    <property type="entry name" value="IG_LIKE"/>
    <property type="match status" value="4"/>
</dbReference>
<keyword evidence="20" id="KW-1185">Reference proteome</keyword>
<comment type="subcellular location">
    <subcellularLocation>
        <location evidence="2">Cell junction</location>
        <location evidence="2">Tight junction</location>
    </subcellularLocation>
    <subcellularLocation>
        <location evidence="1">Cell membrane</location>
        <topology evidence="1">Single-pass type I membrane protein</topology>
    </subcellularLocation>
</comment>
<feature type="region of interest" description="Disordered" evidence="15">
    <location>
        <begin position="358"/>
        <end position="401"/>
    </location>
</feature>
<evidence type="ECO:0000256" key="5">
    <source>
        <dbReference type="ARBA" id="ARBA00022553"/>
    </source>
</evidence>
<keyword evidence="11 16" id="KW-0472">Membrane</keyword>
<evidence type="ECO:0000256" key="16">
    <source>
        <dbReference type="SAM" id="Phobius"/>
    </source>
</evidence>
<dbReference type="InterPro" id="IPR042456">
    <property type="entry name" value="F11R"/>
</dbReference>
<evidence type="ECO:0000256" key="12">
    <source>
        <dbReference type="ARBA" id="ARBA00023157"/>
    </source>
</evidence>
<organism evidence="19 20">
    <name type="scientific">Batillaria attramentaria</name>
    <dbReference type="NCBI Taxonomy" id="370345"/>
    <lineage>
        <taxon>Eukaryota</taxon>
        <taxon>Metazoa</taxon>
        <taxon>Spiralia</taxon>
        <taxon>Lophotrochozoa</taxon>
        <taxon>Mollusca</taxon>
        <taxon>Gastropoda</taxon>
        <taxon>Caenogastropoda</taxon>
        <taxon>Sorbeoconcha</taxon>
        <taxon>Cerithioidea</taxon>
        <taxon>Batillariidae</taxon>
        <taxon>Batillaria</taxon>
    </lineage>
</organism>
<evidence type="ECO:0000256" key="17">
    <source>
        <dbReference type="SAM" id="SignalP"/>
    </source>
</evidence>
<proteinExistence type="predicted"/>
<evidence type="ECO:0000256" key="9">
    <source>
        <dbReference type="ARBA" id="ARBA00022949"/>
    </source>
</evidence>
<evidence type="ECO:0000256" key="7">
    <source>
        <dbReference type="ARBA" id="ARBA00022729"/>
    </source>
</evidence>
<keyword evidence="8" id="KW-0677">Repeat</keyword>
<sequence>MNVKKYSSVWRIVCVVLSVVAVCLGQSDGELTPCYPDGIFDVFRTNTSPWSVLSQCDVTKAYSALQRYSCQLFMEHDDSSKTVAGPSIPMETKPIDNGDYVSGTCEMTADLSPDDGRYTYTVMISPGRLNFTAAFTGTNEIRRPSSVRMAHTCPEYVDEGSNLDCTCTATDLGSPPGSVEWDGTQSARLQRANVQRQDDRTIFRCRVLWNTASFGTGSYTLRVSRQPSTPLNHTCPKYVTEGSDLDCTCTTSDFGVPPGTTQWLESGSSRLVRSRVPREFAGTTFTCQLVWREQVVQSLTYTVSTAPSGALIQQARSEGLASGMGAGVGIGLVVALVCVLVLVIVLWRRGWRLPCAGDRGANQDVEMGPPPTSSQSRELGGGAPSAGDTEDCSGSSGMYEGLQHNQMNVPSAYEELHMGAGASNTKAKKPRVYDNCAFDPDGARGGNTPNADRPRAKKGRKKKQSVPAQDSSCTVQFRTNTSPWSVLSQCDVTKAYSALHRYSCQLFMEHDDSSKTVAGPSIHMKTKPIGNGNYVSGTCEMTADLPPDDGRYNYTVMISPGRLNVTAAFTGTNEIRRPSSVRMAHTCPEYVDEGSNLNCTCTATDPGSPPGSVEWDGTKTERLQRANVRRQDDRTIFRCRLLWNTASFGTGSYTLRVSQPPSRLTHNCPEYASEGSSVRCSCSADDVGHPAGTPRWTQTGSEYISLTNVSLVDQGKKFQCQMTWRGRVVQSIDYTLIVPRQPSTPLNHTCPKYVTEGSDLDCTCTTSDFGVPPGTTQWLESGSSRLVRSRVPREFAGTTFTCLLVWREQVVQSLTYTVSTAPSGALIQQARSEGLASGMGAGVGIGLVVALLCVLVLVVVLWRRGWKLPCAGDRGASQSVEMGPPPTSSQSRELGGGAPSAGDTEDCSGPSGIYEGLQHNQMNVPSAYEELHMSAGASNTKS</sequence>
<feature type="compositionally biased region" description="Basic residues" evidence="15">
    <location>
        <begin position="455"/>
        <end position="464"/>
    </location>
</feature>
<keyword evidence="12" id="KW-1015">Disulfide bond</keyword>
<feature type="domain" description="Ig-like" evidence="18">
    <location>
        <begin position="739"/>
        <end position="819"/>
    </location>
</feature>
<comment type="caution">
    <text evidence="19">The sequence shown here is derived from an EMBL/GenBank/DDBJ whole genome shotgun (WGS) entry which is preliminary data.</text>
</comment>
<dbReference type="GO" id="GO:0005923">
    <property type="term" value="C:bicellular tight junction"/>
    <property type="evidence" value="ECO:0007669"/>
    <property type="project" value="UniProtKB-SubCell"/>
</dbReference>
<name>A0ABD0M3P8_9CAEN</name>
<feature type="region of interest" description="Disordered" evidence="15">
    <location>
        <begin position="874"/>
        <end position="919"/>
    </location>
</feature>
<feature type="non-terminal residue" evidence="19">
    <location>
        <position position="942"/>
    </location>
</feature>
<feature type="transmembrane region" description="Helical" evidence="16">
    <location>
        <begin position="841"/>
        <end position="862"/>
    </location>
</feature>
<dbReference type="EMBL" id="JACVVK020000009">
    <property type="protein sequence ID" value="KAK7505827.1"/>
    <property type="molecule type" value="Genomic_DNA"/>
</dbReference>
<evidence type="ECO:0000256" key="14">
    <source>
        <dbReference type="ARBA" id="ARBA00023319"/>
    </source>
</evidence>
<evidence type="ECO:0000256" key="8">
    <source>
        <dbReference type="ARBA" id="ARBA00022737"/>
    </source>
</evidence>
<evidence type="ECO:0000256" key="11">
    <source>
        <dbReference type="ARBA" id="ARBA00023136"/>
    </source>
</evidence>
<keyword evidence="7 17" id="KW-0732">Signal</keyword>
<dbReference type="GO" id="GO:0005886">
    <property type="term" value="C:plasma membrane"/>
    <property type="evidence" value="ECO:0007669"/>
    <property type="project" value="UniProtKB-SubCell"/>
</dbReference>
<feature type="domain" description="Ig-like" evidence="18">
    <location>
        <begin position="144"/>
        <end position="224"/>
    </location>
</feature>
<evidence type="ECO:0000256" key="6">
    <source>
        <dbReference type="ARBA" id="ARBA00022692"/>
    </source>
</evidence>
<dbReference type="InterPro" id="IPR007110">
    <property type="entry name" value="Ig-like_dom"/>
</dbReference>
<feature type="region of interest" description="Disordered" evidence="15">
    <location>
        <begin position="432"/>
        <end position="474"/>
    </location>
</feature>
<feature type="domain" description="Ig-like" evidence="18">
    <location>
        <begin position="578"/>
        <end position="668"/>
    </location>
</feature>
<keyword evidence="9" id="KW-0965">Cell junction</keyword>
<keyword evidence="10 16" id="KW-1133">Transmembrane helix</keyword>
<protein>
    <recommendedName>
        <fullName evidence="18">Ig-like domain-containing protein</fullName>
    </recommendedName>
</protein>
<evidence type="ECO:0000256" key="2">
    <source>
        <dbReference type="ARBA" id="ARBA00004435"/>
    </source>
</evidence>
<feature type="domain" description="Ig-like" evidence="18">
    <location>
        <begin position="227"/>
        <end position="304"/>
    </location>
</feature>
<feature type="chain" id="PRO_5044759192" description="Ig-like domain-containing protein" evidence="17">
    <location>
        <begin position="26"/>
        <end position="942"/>
    </location>
</feature>
<keyword evidence="13" id="KW-0325">Glycoprotein</keyword>
<keyword evidence="3" id="KW-0796">Tight junction</keyword>
<evidence type="ECO:0000256" key="4">
    <source>
        <dbReference type="ARBA" id="ARBA00022475"/>
    </source>
</evidence>
<feature type="signal peptide" evidence="17">
    <location>
        <begin position="1"/>
        <end position="25"/>
    </location>
</feature>
<evidence type="ECO:0000256" key="1">
    <source>
        <dbReference type="ARBA" id="ARBA00004251"/>
    </source>
</evidence>
<keyword evidence="4" id="KW-1003">Cell membrane</keyword>
<keyword evidence="6 16" id="KW-0812">Transmembrane</keyword>